<dbReference type="RefSeq" id="WP_263571085.1">
    <property type="nucleotide sequence ID" value="NZ_JAJIRN010000004.1"/>
</dbReference>
<comment type="caution">
    <text evidence="2">The sequence shown here is derived from an EMBL/GenBank/DDBJ whole genome shotgun (WGS) entry which is preliminary data.</text>
</comment>
<dbReference type="SUPFAM" id="SSF53850">
    <property type="entry name" value="Periplasmic binding protein-like II"/>
    <property type="match status" value="1"/>
</dbReference>
<keyword evidence="1" id="KW-0732">Signal</keyword>
<evidence type="ECO:0000256" key="1">
    <source>
        <dbReference type="SAM" id="SignalP"/>
    </source>
</evidence>
<organism evidence="2 3">
    <name type="scientific">Roseateles oligotrophus</name>
    <dbReference type="NCBI Taxonomy" id="1769250"/>
    <lineage>
        <taxon>Bacteria</taxon>
        <taxon>Pseudomonadati</taxon>
        <taxon>Pseudomonadota</taxon>
        <taxon>Betaproteobacteria</taxon>
        <taxon>Burkholderiales</taxon>
        <taxon>Sphaerotilaceae</taxon>
        <taxon>Roseateles</taxon>
    </lineage>
</organism>
<protein>
    <submittedName>
        <fullName evidence="2">Phosphate/phosphite/phosphonate ABC transporter substrate-binding protein</fullName>
    </submittedName>
</protein>
<feature type="chain" id="PRO_5046663660" evidence="1">
    <location>
        <begin position="37"/>
        <end position="295"/>
    </location>
</feature>
<dbReference type="EMBL" id="JAJIRN010000004">
    <property type="protein sequence ID" value="MCV2368487.1"/>
    <property type="molecule type" value="Genomic_DNA"/>
</dbReference>
<sequence length="295" mass="32299">MKANHVSIAKRLLLKLMLRCALPLASVLSLMPTVQAADEPTYRFSPVNQASIALSADYWNPIVAYVSEKSGVKLVLKIGRTSADTTAYVLAQEVEFVFSNHLFSPERDKLGWKVFGRRLTPPIHGQLIVPADSAITDIAQLGGKDVVYPGPEAFVSYKVPYAQLLNQKIDTKVVFAGNTDGALAQLFSGKVAAAGVNSQLAENYGRRENKKFRVLWSSEPMHDLALMAAAKVPEKDVQAVAKAFAGMHKDPRGQAILQEVSKHVGLTQEAHFISSDGSEYAPYRKFYQTAPAQLR</sequence>
<proteinExistence type="predicted"/>
<dbReference type="PANTHER" id="PTHR35841:SF1">
    <property type="entry name" value="PHOSPHONATES-BINDING PERIPLASMIC PROTEIN"/>
    <property type="match status" value="1"/>
</dbReference>
<gene>
    <name evidence="2" type="ORF">LNV07_10350</name>
</gene>
<keyword evidence="3" id="KW-1185">Reference proteome</keyword>
<reference evidence="2 3" key="1">
    <citation type="submission" date="2021-11" db="EMBL/GenBank/DDBJ databases">
        <authorList>
            <person name="Liang Q."/>
            <person name="Mou H."/>
            <person name="Liu Z."/>
        </authorList>
    </citation>
    <scope>NUCLEOTIDE SEQUENCE [LARGE SCALE GENOMIC DNA]</scope>
    <source>
        <strain evidence="2 3">CHU3</strain>
    </source>
</reference>
<dbReference type="PANTHER" id="PTHR35841">
    <property type="entry name" value="PHOSPHONATES-BINDING PERIPLASMIC PROTEIN"/>
    <property type="match status" value="1"/>
</dbReference>
<dbReference type="Proteomes" id="UP001209701">
    <property type="component" value="Unassembled WGS sequence"/>
</dbReference>
<feature type="signal peptide" evidence="1">
    <location>
        <begin position="1"/>
        <end position="36"/>
    </location>
</feature>
<accession>A0ABT2YEN2</accession>
<dbReference type="Pfam" id="PF12974">
    <property type="entry name" value="Phosphonate-bd"/>
    <property type="match status" value="1"/>
</dbReference>
<name>A0ABT2YEN2_9BURK</name>
<evidence type="ECO:0000313" key="2">
    <source>
        <dbReference type="EMBL" id="MCV2368487.1"/>
    </source>
</evidence>
<dbReference type="Gene3D" id="3.40.190.10">
    <property type="entry name" value="Periplasmic binding protein-like II"/>
    <property type="match status" value="2"/>
</dbReference>
<evidence type="ECO:0000313" key="3">
    <source>
        <dbReference type="Proteomes" id="UP001209701"/>
    </source>
</evidence>